<protein>
    <submittedName>
        <fullName evidence="2">Uncharacterized protein</fullName>
    </submittedName>
</protein>
<name>A0A4S2KVT3_9HYME</name>
<feature type="compositionally biased region" description="Basic residues" evidence="1">
    <location>
        <begin position="51"/>
        <end position="60"/>
    </location>
</feature>
<evidence type="ECO:0000256" key="1">
    <source>
        <dbReference type="SAM" id="MobiDB-lite"/>
    </source>
</evidence>
<feature type="region of interest" description="Disordered" evidence="1">
    <location>
        <begin position="27"/>
        <end position="79"/>
    </location>
</feature>
<gene>
    <name evidence="2" type="ORF">DBV15_00260</name>
</gene>
<evidence type="ECO:0000313" key="3">
    <source>
        <dbReference type="Proteomes" id="UP000310200"/>
    </source>
</evidence>
<comment type="caution">
    <text evidence="2">The sequence shown here is derived from an EMBL/GenBank/DDBJ whole genome shotgun (WGS) entry which is preliminary data.</text>
</comment>
<evidence type="ECO:0000313" key="2">
    <source>
        <dbReference type="EMBL" id="TGZ54060.1"/>
    </source>
</evidence>
<reference evidence="2 3" key="1">
    <citation type="journal article" date="2019" name="Philos. Trans. R. Soc. Lond., B, Biol. Sci.">
        <title>Ant behaviour and brain gene expression of defending hosts depend on the ecological success of the intruding social parasite.</title>
        <authorList>
            <person name="Kaur R."/>
            <person name="Stoldt M."/>
            <person name="Jongepier E."/>
            <person name="Feldmeyer B."/>
            <person name="Menzel F."/>
            <person name="Bornberg-Bauer E."/>
            <person name="Foitzik S."/>
        </authorList>
    </citation>
    <scope>NUCLEOTIDE SEQUENCE [LARGE SCALE GENOMIC DNA]</scope>
    <source>
        <tissue evidence="2">Whole body</tissue>
    </source>
</reference>
<keyword evidence="3" id="KW-1185">Reference proteome</keyword>
<organism evidence="2 3">
    <name type="scientific">Temnothorax longispinosus</name>
    <dbReference type="NCBI Taxonomy" id="300112"/>
    <lineage>
        <taxon>Eukaryota</taxon>
        <taxon>Metazoa</taxon>
        <taxon>Ecdysozoa</taxon>
        <taxon>Arthropoda</taxon>
        <taxon>Hexapoda</taxon>
        <taxon>Insecta</taxon>
        <taxon>Pterygota</taxon>
        <taxon>Neoptera</taxon>
        <taxon>Endopterygota</taxon>
        <taxon>Hymenoptera</taxon>
        <taxon>Apocrita</taxon>
        <taxon>Aculeata</taxon>
        <taxon>Formicoidea</taxon>
        <taxon>Formicidae</taxon>
        <taxon>Myrmicinae</taxon>
        <taxon>Temnothorax</taxon>
    </lineage>
</organism>
<proteinExistence type="predicted"/>
<dbReference type="EMBL" id="QBLH01000831">
    <property type="protein sequence ID" value="TGZ54060.1"/>
    <property type="molecule type" value="Genomic_DNA"/>
</dbReference>
<dbReference type="AlphaFoldDB" id="A0A4S2KVT3"/>
<sequence length="160" mass="18260">MVGVAPTARPVTIIPLVADTSRSESPLLSHLTRAKRTAYPLNESSPDPRAHTARRGKKTPKTSLEGKMKTDERRERGERAYPCQGTRIIGCRYCPARNDVYTHPNAKLSERTVSSPETKPFVSDFMRRRQGEGGERWREKMRRKSRTAGIKLRNWATIRK</sequence>
<accession>A0A4S2KVT3</accession>
<feature type="compositionally biased region" description="Basic and acidic residues" evidence="1">
    <location>
        <begin position="64"/>
        <end position="79"/>
    </location>
</feature>
<dbReference type="Proteomes" id="UP000310200">
    <property type="component" value="Unassembled WGS sequence"/>
</dbReference>